<reference evidence="1" key="1">
    <citation type="submission" date="2018-02" db="EMBL/GenBank/DDBJ databases">
        <title>Rhizophora mucronata_Transcriptome.</title>
        <authorList>
            <person name="Meera S.P."/>
            <person name="Sreeshan A."/>
            <person name="Augustine A."/>
        </authorList>
    </citation>
    <scope>NUCLEOTIDE SEQUENCE</scope>
    <source>
        <tissue evidence="1">Leaf</tissue>
    </source>
</reference>
<name>A0A2P2NN47_RHIMU</name>
<sequence>MRLKPKVEESLKLTATLNAIKQQPQKNRIN</sequence>
<dbReference type="AlphaFoldDB" id="A0A2P2NN47"/>
<dbReference type="EMBL" id="GGEC01063454">
    <property type="protein sequence ID" value="MBX43938.1"/>
    <property type="molecule type" value="Transcribed_RNA"/>
</dbReference>
<proteinExistence type="predicted"/>
<evidence type="ECO:0000313" key="1">
    <source>
        <dbReference type="EMBL" id="MBX43938.1"/>
    </source>
</evidence>
<accession>A0A2P2NN47</accession>
<protein>
    <submittedName>
        <fullName evidence="1">Uncharacterized protein</fullName>
    </submittedName>
</protein>
<organism evidence="1">
    <name type="scientific">Rhizophora mucronata</name>
    <name type="common">Asiatic mangrove</name>
    <dbReference type="NCBI Taxonomy" id="61149"/>
    <lineage>
        <taxon>Eukaryota</taxon>
        <taxon>Viridiplantae</taxon>
        <taxon>Streptophyta</taxon>
        <taxon>Embryophyta</taxon>
        <taxon>Tracheophyta</taxon>
        <taxon>Spermatophyta</taxon>
        <taxon>Magnoliopsida</taxon>
        <taxon>eudicotyledons</taxon>
        <taxon>Gunneridae</taxon>
        <taxon>Pentapetalae</taxon>
        <taxon>rosids</taxon>
        <taxon>fabids</taxon>
        <taxon>Malpighiales</taxon>
        <taxon>Rhizophoraceae</taxon>
        <taxon>Rhizophora</taxon>
    </lineage>
</organism>